<dbReference type="Proteomes" id="UP001284601">
    <property type="component" value="Unassembled WGS sequence"/>
</dbReference>
<accession>A0ABU4HV54</accession>
<name>A0ABU4HV54_9ACTN</name>
<protein>
    <submittedName>
        <fullName evidence="1">Autotransporter</fullName>
    </submittedName>
</protein>
<evidence type="ECO:0000313" key="2">
    <source>
        <dbReference type="Proteomes" id="UP001284601"/>
    </source>
</evidence>
<organism evidence="1 2">
    <name type="scientific">Conexibacter stalactiti</name>
    <dbReference type="NCBI Taxonomy" id="1940611"/>
    <lineage>
        <taxon>Bacteria</taxon>
        <taxon>Bacillati</taxon>
        <taxon>Actinomycetota</taxon>
        <taxon>Thermoleophilia</taxon>
        <taxon>Solirubrobacterales</taxon>
        <taxon>Conexibacteraceae</taxon>
        <taxon>Conexibacter</taxon>
    </lineage>
</organism>
<proteinExistence type="predicted"/>
<reference evidence="2" key="1">
    <citation type="submission" date="2023-07" db="EMBL/GenBank/DDBJ databases">
        <title>Conexibacter stalactiti sp. nov., isolated from stalactites in a lava cave and emended description of the genus Conexibacter.</title>
        <authorList>
            <person name="Lee S.D."/>
        </authorList>
    </citation>
    <scope>NUCLEOTIDE SEQUENCE [LARGE SCALE GENOMIC DNA]</scope>
    <source>
        <strain evidence="2">KCTC 39840</strain>
    </source>
</reference>
<sequence length="159" mass="16453">MSSNRRGSIARAIALVAGAIATIAVVVGPAEADPIAQAARTLDINEHADLRLTRRSGSTLWHSGTATGTLPGSVSARFEMTLTKVTGTVTIRPRSGGSLTINVVGYAKSAGVNARFSGNMAVRKGTGRYKNAVGSGTFDGTVNRRSFNATVTAKAKLTY</sequence>
<evidence type="ECO:0000313" key="1">
    <source>
        <dbReference type="EMBL" id="MDW5597118.1"/>
    </source>
</evidence>
<gene>
    <name evidence="1" type="ORF">R7226_22420</name>
</gene>
<comment type="caution">
    <text evidence="1">The sequence shown here is derived from an EMBL/GenBank/DDBJ whole genome shotgun (WGS) entry which is preliminary data.</text>
</comment>
<keyword evidence="2" id="KW-1185">Reference proteome</keyword>
<dbReference type="EMBL" id="JAWSTH010000075">
    <property type="protein sequence ID" value="MDW5597118.1"/>
    <property type="molecule type" value="Genomic_DNA"/>
</dbReference>
<dbReference type="RefSeq" id="WP_318599580.1">
    <property type="nucleotide sequence ID" value="NZ_JAWSTH010000075.1"/>
</dbReference>